<accession>A0A6G1JTW3</accession>
<organism evidence="2 3">
    <name type="scientific">Pleomassaria siparia CBS 279.74</name>
    <dbReference type="NCBI Taxonomy" id="1314801"/>
    <lineage>
        <taxon>Eukaryota</taxon>
        <taxon>Fungi</taxon>
        <taxon>Dikarya</taxon>
        <taxon>Ascomycota</taxon>
        <taxon>Pezizomycotina</taxon>
        <taxon>Dothideomycetes</taxon>
        <taxon>Pleosporomycetidae</taxon>
        <taxon>Pleosporales</taxon>
        <taxon>Pleomassariaceae</taxon>
        <taxon>Pleomassaria</taxon>
    </lineage>
</organism>
<dbReference type="EMBL" id="MU005786">
    <property type="protein sequence ID" value="KAF2703661.1"/>
    <property type="molecule type" value="Genomic_DNA"/>
</dbReference>
<feature type="region of interest" description="Disordered" evidence="1">
    <location>
        <begin position="167"/>
        <end position="197"/>
    </location>
</feature>
<gene>
    <name evidence="2" type="ORF">K504DRAFT_495464</name>
</gene>
<feature type="region of interest" description="Disordered" evidence="1">
    <location>
        <begin position="1"/>
        <end position="35"/>
    </location>
</feature>
<name>A0A6G1JTW3_9PLEO</name>
<feature type="compositionally biased region" description="Polar residues" evidence="1">
    <location>
        <begin position="566"/>
        <end position="604"/>
    </location>
</feature>
<feature type="compositionally biased region" description="Low complexity" evidence="1">
    <location>
        <begin position="101"/>
        <end position="114"/>
    </location>
</feature>
<keyword evidence="3" id="KW-1185">Reference proteome</keyword>
<feature type="compositionally biased region" description="Low complexity" evidence="1">
    <location>
        <begin position="48"/>
        <end position="64"/>
    </location>
</feature>
<feature type="compositionally biased region" description="Polar residues" evidence="1">
    <location>
        <begin position="486"/>
        <end position="498"/>
    </location>
</feature>
<reference evidence="2" key="1">
    <citation type="journal article" date="2020" name="Stud. Mycol.">
        <title>101 Dothideomycetes genomes: a test case for predicting lifestyles and emergence of pathogens.</title>
        <authorList>
            <person name="Haridas S."/>
            <person name="Albert R."/>
            <person name="Binder M."/>
            <person name="Bloem J."/>
            <person name="Labutti K."/>
            <person name="Salamov A."/>
            <person name="Andreopoulos B."/>
            <person name="Baker S."/>
            <person name="Barry K."/>
            <person name="Bills G."/>
            <person name="Bluhm B."/>
            <person name="Cannon C."/>
            <person name="Castanera R."/>
            <person name="Culley D."/>
            <person name="Daum C."/>
            <person name="Ezra D."/>
            <person name="Gonzalez J."/>
            <person name="Henrissat B."/>
            <person name="Kuo A."/>
            <person name="Liang C."/>
            <person name="Lipzen A."/>
            <person name="Lutzoni F."/>
            <person name="Magnuson J."/>
            <person name="Mondo S."/>
            <person name="Nolan M."/>
            <person name="Ohm R."/>
            <person name="Pangilinan J."/>
            <person name="Park H.-J."/>
            <person name="Ramirez L."/>
            <person name="Alfaro M."/>
            <person name="Sun H."/>
            <person name="Tritt A."/>
            <person name="Yoshinaga Y."/>
            <person name="Zwiers L.-H."/>
            <person name="Turgeon B."/>
            <person name="Goodwin S."/>
            <person name="Spatafora J."/>
            <person name="Crous P."/>
            <person name="Grigoriev I."/>
        </authorList>
    </citation>
    <scope>NUCLEOTIDE SEQUENCE</scope>
    <source>
        <strain evidence="2">CBS 279.74</strain>
    </source>
</reference>
<feature type="region of interest" description="Disordered" evidence="1">
    <location>
        <begin position="48"/>
        <end position="114"/>
    </location>
</feature>
<protein>
    <submittedName>
        <fullName evidence="2">Uncharacterized protein</fullName>
    </submittedName>
</protein>
<evidence type="ECO:0000313" key="2">
    <source>
        <dbReference type="EMBL" id="KAF2703661.1"/>
    </source>
</evidence>
<evidence type="ECO:0000256" key="1">
    <source>
        <dbReference type="SAM" id="MobiDB-lite"/>
    </source>
</evidence>
<feature type="region of interest" description="Disordered" evidence="1">
    <location>
        <begin position="477"/>
        <end position="501"/>
    </location>
</feature>
<feature type="region of interest" description="Disordered" evidence="1">
    <location>
        <begin position="556"/>
        <end position="709"/>
    </location>
</feature>
<sequence length="709" mass="76317">MADETPAPAPGTTLLPMQSDSMTKMLSPSPAHASAAEIRAAWRIRNNKPLLPKSSPPLKALPALTSTSRKDALPPPPQGRTKTPAVNKKKSTVSRKTSEVSNKALAGNNKASAASNGQLALDTSCDSPHPLAQLMFNVGNLGKTKSTPPVRPSVPTQRLTQALISIPSAVPQARSTAPQDPKPPARVPSEEPPKPSSMVVLSTILGSTRPSVQAQESAPLKAALTSKGVIPVPSQAQPISSTAYIAGRYAEVLGGLENPFVQFLKRTHNIPPTNTTGIITNNGAYLFGAGSSTDDFQVQPPAQAQGNEQLHFGDDWEQGIRYRYRTIRAPELLVSEDKTLTDVLQRAEHWVKLLYLAMTNMEDINDNPNSRDVKIFSSSSLDKKAVEATCRLVFTSLIHRCIVGFCGSDIRNVSHRVDQRLTCMNRLLAVISALHNDKKVCRDVLLEDSKIAQFVHQPVSYLKAKIGQELNNRRKAKRYTSKAGESDSNVTSAQFSRSRMSEREPLVVAHSTYLATPTLPSPSVTPSTKRHFSSIPVKMLLGPDIPTLAKSAKKSLGNPWSAIPMSPTTQEMPAQSDLTAPQSSMLCGISPETSKSTNEANSATKQEEFSVSPAVPNPPPMQKRKRSFNAPDEGHRPSRSLVVKFRKTSDTSAPTASSEAHGGSESDDSILGHIPRSADTSKATIIPSPKVTSTSAAMEDAPILDEDHN</sequence>
<dbReference type="OrthoDB" id="3801063at2759"/>
<dbReference type="Proteomes" id="UP000799428">
    <property type="component" value="Unassembled WGS sequence"/>
</dbReference>
<evidence type="ECO:0000313" key="3">
    <source>
        <dbReference type="Proteomes" id="UP000799428"/>
    </source>
</evidence>
<proteinExistence type="predicted"/>
<dbReference type="AlphaFoldDB" id="A0A6G1JTW3"/>